<dbReference type="Proteomes" id="UP000315312">
    <property type="component" value="Unassembled WGS sequence"/>
</dbReference>
<name>A0A562KF68_9FLAO</name>
<dbReference type="SUPFAM" id="SSF52058">
    <property type="entry name" value="L domain-like"/>
    <property type="match status" value="1"/>
</dbReference>
<dbReference type="Gene3D" id="3.80.10.10">
    <property type="entry name" value="Ribonuclease Inhibitor"/>
    <property type="match status" value="1"/>
</dbReference>
<evidence type="ECO:0000313" key="2">
    <source>
        <dbReference type="Proteomes" id="UP000315312"/>
    </source>
</evidence>
<gene>
    <name evidence="1" type="ORF">IP97_01853</name>
</gene>
<dbReference type="AlphaFoldDB" id="A0A562KF68"/>
<protein>
    <recommendedName>
        <fullName evidence="3">Leucine rich repeat (LRR) protein</fullName>
    </recommendedName>
</protein>
<dbReference type="OrthoDB" id="1349631at2"/>
<evidence type="ECO:0000313" key="1">
    <source>
        <dbReference type="EMBL" id="TWH93905.1"/>
    </source>
</evidence>
<evidence type="ECO:0008006" key="3">
    <source>
        <dbReference type="Google" id="ProtNLM"/>
    </source>
</evidence>
<sequence>MNKIIVLLLLFQLSSCKTYTKFNSNELSQSDTIYYLDLSNRNLKTQPDLSKFTIIELNISKNRIATFDENKLPKGIQKLNFSYNRISKKVIFNNVRNLESVNFSNNKIESFYYTNGIVKNLNLSNNKLVSIQMPLYDDVRADTLNVANNKQLKTSKINNIGFPRFYKTLINYSISTKN</sequence>
<organism evidence="1 2">
    <name type="scientific">Flavobacterium cheniae</name>
    <dbReference type="NCBI Taxonomy" id="295428"/>
    <lineage>
        <taxon>Bacteria</taxon>
        <taxon>Pseudomonadati</taxon>
        <taxon>Bacteroidota</taxon>
        <taxon>Flavobacteriia</taxon>
        <taxon>Flavobacteriales</taxon>
        <taxon>Flavobacteriaceae</taxon>
        <taxon>Flavobacterium</taxon>
    </lineage>
</organism>
<comment type="caution">
    <text evidence="1">The sequence shown here is derived from an EMBL/GenBank/DDBJ whole genome shotgun (WGS) entry which is preliminary data.</text>
</comment>
<proteinExistence type="predicted"/>
<dbReference type="InterPro" id="IPR032675">
    <property type="entry name" value="LRR_dom_sf"/>
</dbReference>
<accession>A0A562KF68</accession>
<reference evidence="1 2" key="1">
    <citation type="journal article" date="2015" name="Stand. Genomic Sci.">
        <title>Genomic Encyclopedia of Bacterial and Archaeal Type Strains, Phase III: the genomes of soil and plant-associated and newly described type strains.</title>
        <authorList>
            <person name="Whitman W.B."/>
            <person name="Woyke T."/>
            <person name="Klenk H.P."/>
            <person name="Zhou Y."/>
            <person name="Lilburn T.G."/>
            <person name="Beck B.J."/>
            <person name="De Vos P."/>
            <person name="Vandamme P."/>
            <person name="Eisen J.A."/>
            <person name="Garrity G."/>
            <person name="Hugenholtz P."/>
            <person name="Kyrpides N.C."/>
        </authorList>
    </citation>
    <scope>NUCLEOTIDE SEQUENCE [LARGE SCALE GENOMIC DNA]</scope>
    <source>
        <strain evidence="1 2">CGMCC 1.6844</strain>
    </source>
</reference>
<dbReference type="RefSeq" id="WP_133607887.1">
    <property type="nucleotide sequence ID" value="NZ_SNZC01000001.1"/>
</dbReference>
<dbReference type="EMBL" id="VLKM01000007">
    <property type="protein sequence ID" value="TWH93905.1"/>
    <property type="molecule type" value="Genomic_DNA"/>
</dbReference>
<keyword evidence="2" id="KW-1185">Reference proteome</keyword>